<sequence length="109" mass="11783">MMTPTCVQCDRGLLSSITRPAKSCAGPETKAHSRAMINIAVDATYLELLELLDGGFLRVVRRGKLVRPVGHGQQGVRVSIQEDELLPHHRVVLQDPSVSAGPTCNNSPL</sequence>
<proteinExistence type="predicted"/>
<protein>
    <submittedName>
        <fullName evidence="1">Uncharacterized protein</fullName>
    </submittedName>
</protein>
<evidence type="ECO:0000313" key="2">
    <source>
        <dbReference type="Proteomes" id="UP001152798"/>
    </source>
</evidence>
<reference evidence="1" key="1">
    <citation type="submission" date="2022-01" db="EMBL/GenBank/DDBJ databases">
        <authorList>
            <person name="King R."/>
        </authorList>
    </citation>
    <scope>NUCLEOTIDE SEQUENCE</scope>
</reference>
<organism evidence="1 2">
    <name type="scientific">Nezara viridula</name>
    <name type="common">Southern green stink bug</name>
    <name type="synonym">Cimex viridulus</name>
    <dbReference type="NCBI Taxonomy" id="85310"/>
    <lineage>
        <taxon>Eukaryota</taxon>
        <taxon>Metazoa</taxon>
        <taxon>Ecdysozoa</taxon>
        <taxon>Arthropoda</taxon>
        <taxon>Hexapoda</taxon>
        <taxon>Insecta</taxon>
        <taxon>Pterygota</taxon>
        <taxon>Neoptera</taxon>
        <taxon>Paraneoptera</taxon>
        <taxon>Hemiptera</taxon>
        <taxon>Heteroptera</taxon>
        <taxon>Panheteroptera</taxon>
        <taxon>Pentatomomorpha</taxon>
        <taxon>Pentatomoidea</taxon>
        <taxon>Pentatomidae</taxon>
        <taxon>Pentatominae</taxon>
        <taxon>Nezara</taxon>
    </lineage>
</organism>
<name>A0A9P0HNB1_NEZVI</name>
<accession>A0A9P0HNB1</accession>
<keyword evidence="2" id="KW-1185">Reference proteome</keyword>
<dbReference type="Proteomes" id="UP001152798">
    <property type="component" value="Chromosome 6"/>
</dbReference>
<dbReference type="EMBL" id="OV725082">
    <property type="protein sequence ID" value="CAH1405254.1"/>
    <property type="molecule type" value="Genomic_DNA"/>
</dbReference>
<dbReference type="AlphaFoldDB" id="A0A9P0HNB1"/>
<evidence type="ECO:0000313" key="1">
    <source>
        <dbReference type="EMBL" id="CAH1405254.1"/>
    </source>
</evidence>
<gene>
    <name evidence="1" type="ORF">NEZAVI_LOCUS13497</name>
</gene>